<dbReference type="SUPFAM" id="SSF53697">
    <property type="entry name" value="SIS domain"/>
    <property type="match status" value="1"/>
</dbReference>
<evidence type="ECO:0000313" key="4">
    <source>
        <dbReference type="EMBL" id="KHN81175.1"/>
    </source>
</evidence>
<dbReference type="GO" id="GO:0051156">
    <property type="term" value="P:glucose 6-phosphate metabolic process"/>
    <property type="evidence" value="ECO:0007669"/>
    <property type="project" value="TreeGrafter"/>
</dbReference>
<dbReference type="OrthoDB" id="5831190at2759"/>
<organism evidence="4 5">
    <name type="scientific">Toxocara canis</name>
    <name type="common">Canine roundworm</name>
    <dbReference type="NCBI Taxonomy" id="6265"/>
    <lineage>
        <taxon>Eukaryota</taxon>
        <taxon>Metazoa</taxon>
        <taxon>Ecdysozoa</taxon>
        <taxon>Nematoda</taxon>
        <taxon>Chromadorea</taxon>
        <taxon>Rhabditida</taxon>
        <taxon>Spirurina</taxon>
        <taxon>Ascaridomorpha</taxon>
        <taxon>Ascaridoidea</taxon>
        <taxon>Toxocaridae</taxon>
        <taxon>Toxocara</taxon>
    </lineage>
</organism>
<evidence type="ECO:0000256" key="2">
    <source>
        <dbReference type="ARBA" id="ARBA00023152"/>
    </source>
</evidence>
<dbReference type="PANTHER" id="PTHR11469:SF1">
    <property type="entry name" value="GLUCOSE-6-PHOSPHATE ISOMERASE"/>
    <property type="match status" value="1"/>
</dbReference>
<proteinExistence type="predicted"/>
<dbReference type="STRING" id="6265.A0A0B2VJI0"/>
<dbReference type="PANTHER" id="PTHR11469">
    <property type="entry name" value="GLUCOSE-6-PHOSPHATE ISOMERASE"/>
    <property type="match status" value="1"/>
</dbReference>
<evidence type="ECO:0000256" key="3">
    <source>
        <dbReference type="ARBA" id="ARBA00023235"/>
    </source>
</evidence>
<dbReference type="PROSITE" id="PS51463">
    <property type="entry name" value="P_GLUCOSE_ISOMERASE_3"/>
    <property type="match status" value="2"/>
</dbReference>
<dbReference type="Gene3D" id="3.40.50.10490">
    <property type="entry name" value="Glucose-6-phosphate isomerase like protein, domain 1"/>
    <property type="match status" value="3"/>
</dbReference>
<evidence type="ECO:0000313" key="5">
    <source>
        <dbReference type="Proteomes" id="UP000031036"/>
    </source>
</evidence>
<keyword evidence="3 4" id="KW-0413">Isomerase</keyword>
<dbReference type="AlphaFoldDB" id="A0A0B2VJI0"/>
<protein>
    <submittedName>
        <fullName evidence="4">Glucose-6-phosphate isomerase</fullName>
    </submittedName>
</protein>
<dbReference type="GO" id="GO:0006094">
    <property type="term" value="P:gluconeogenesis"/>
    <property type="evidence" value="ECO:0007669"/>
    <property type="project" value="UniProtKB-KW"/>
</dbReference>
<dbReference type="GO" id="GO:0048029">
    <property type="term" value="F:monosaccharide binding"/>
    <property type="evidence" value="ECO:0007669"/>
    <property type="project" value="TreeGrafter"/>
</dbReference>
<dbReference type="GO" id="GO:0006096">
    <property type="term" value="P:glycolytic process"/>
    <property type="evidence" value="ECO:0007669"/>
    <property type="project" value="UniProtKB-KW"/>
</dbReference>
<dbReference type="InterPro" id="IPR046348">
    <property type="entry name" value="SIS_dom_sf"/>
</dbReference>
<dbReference type="EMBL" id="JPKZ01001578">
    <property type="protein sequence ID" value="KHN81175.1"/>
    <property type="molecule type" value="Genomic_DNA"/>
</dbReference>
<gene>
    <name evidence="4" type="primary">pgi1</name>
    <name evidence="4" type="ORF">Tcan_15926</name>
</gene>
<keyword evidence="2" id="KW-0324">Glycolysis</keyword>
<evidence type="ECO:0000256" key="1">
    <source>
        <dbReference type="ARBA" id="ARBA00022432"/>
    </source>
</evidence>
<dbReference type="Pfam" id="PF00342">
    <property type="entry name" value="PGI"/>
    <property type="match status" value="1"/>
</dbReference>
<reference evidence="4 5" key="1">
    <citation type="submission" date="2014-11" db="EMBL/GenBank/DDBJ databases">
        <title>Genetic blueprint of the zoonotic pathogen Toxocara canis.</title>
        <authorList>
            <person name="Zhu X.-Q."/>
            <person name="Korhonen P.K."/>
            <person name="Cai H."/>
            <person name="Young N.D."/>
            <person name="Nejsum P."/>
            <person name="von Samson-Himmelstjerna G."/>
            <person name="Boag P.R."/>
            <person name="Tan P."/>
            <person name="Li Q."/>
            <person name="Min J."/>
            <person name="Yang Y."/>
            <person name="Wang X."/>
            <person name="Fang X."/>
            <person name="Hall R.S."/>
            <person name="Hofmann A."/>
            <person name="Sternberg P.W."/>
            <person name="Jex A.R."/>
            <person name="Gasser R.B."/>
        </authorList>
    </citation>
    <scope>NUCLEOTIDE SEQUENCE [LARGE SCALE GENOMIC DNA]</scope>
    <source>
        <strain evidence="4">PN_DK_2014</strain>
    </source>
</reference>
<sequence length="210" mass="24374">MSLNADPAFQQLKAYFNSHGKQLKLIELFHKDPQRFEKFIYGFLQLNTSDGPILFDYSKNLIDETLLAKLLMWFARSRHVEKMRDTMFAREKINFTEGRAVLHTALRNVNGKPITLDGQNDKAAVAKHFVALSTNGPKVRDFDIDEANMFEFWDWDGGRHSLWSAVGLSIAVHIGFDNFHKLLEGASLVDVRFVYLHKQYICSYRMLCFY</sequence>
<dbReference type="InterPro" id="IPR001672">
    <property type="entry name" value="G6P_Isomerase"/>
</dbReference>
<dbReference type="GO" id="GO:0004347">
    <property type="term" value="F:glucose-6-phosphate isomerase activity"/>
    <property type="evidence" value="ECO:0007669"/>
    <property type="project" value="InterPro"/>
</dbReference>
<accession>A0A0B2VJI0</accession>
<keyword evidence="5" id="KW-1185">Reference proteome</keyword>
<comment type="caution">
    <text evidence="4">The sequence shown here is derived from an EMBL/GenBank/DDBJ whole genome shotgun (WGS) entry which is preliminary data.</text>
</comment>
<keyword evidence="1" id="KW-0312">Gluconeogenesis</keyword>
<dbReference type="GO" id="GO:0097367">
    <property type="term" value="F:carbohydrate derivative binding"/>
    <property type="evidence" value="ECO:0007669"/>
    <property type="project" value="InterPro"/>
</dbReference>
<dbReference type="Proteomes" id="UP000031036">
    <property type="component" value="Unassembled WGS sequence"/>
</dbReference>
<dbReference type="GO" id="GO:0005829">
    <property type="term" value="C:cytosol"/>
    <property type="evidence" value="ECO:0007669"/>
    <property type="project" value="TreeGrafter"/>
</dbReference>
<name>A0A0B2VJI0_TOXCA</name>